<dbReference type="GO" id="GO:0005737">
    <property type="term" value="C:cytoplasm"/>
    <property type="evidence" value="ECO:0007669"/>
    <property type="project" value="TreeGrafter"/>
</dbReference>
<sequence length="312" mass="34211">MSTPAPRFTLDLAAQATYRAPTLQQPSNLQKVFSSGKIVIGNCLSYPSRHVAKTVAVTGADWCWIDAEHVAWSPTELIECIQVIIHESGGKMIPGWWHYRRASVSANQKNQLSAWCLDAGAGGIIVPHLETVEEMKEVIAACRFSPIGHRSFPPFTFLPGVTDKTPENETVFSLANKHVAIIPQIESRLGIKNLEAIMQLEEISAFMIGVGDLRLDMRLPAGMSGDEPEFVAALEKATKVSKERNIPLLGLAIGDEMMKARIDQGFRILAVCMDLYELGYGMMRSVSGARATAEAHMQARHIGVNGQAKQEK</sequence>
<dbReference type="Gene3D" id="3.20.20.60">
    <property type="entry name" value="Phosphoenolpyruvate-binding domains"/>
    <property type="match status" value="1"/>
</dbReference>
<dbReference type="Pfam" id="PF03328">
    <property type="entry name" value="HpcH_HpaI"/>
    <property type="match status" value="1"/>
</dbReference>
<dbReference type="InterPro" id="IPR015813">
    <property type="entry name" value="Pyrv/PenolPyrv_kinase-like_dom"/>
</dbReference>
<evidence type="ECO:0000256" key="2">
    <source>
        <dbReference type="ARBA" id="ARBA00023239"/>
    </source>
</evidence>
<proteinExistence type="predicted"/>
<dbReference type="GO" id="GO:0016832">
    <property type="term" value="F:aldehyde-lyase activity"/>
    <property type="evidence" value="ECO:0007669"/>
    <property type="project" value="TreeGrafter"/>
</dbReference>
<gene>
    <name evidence="4" type="ORF">B0H16DRAFT_1412034</name>
</gene>
<dbReference type="EMBL" id="JARKIB010000020">
    <property type="protein sequence ID" value="KAJ7768540.1"/>
    <property type="molecule type" value="Genomic_DNA"/>
</dbReference>
<name>A0AAD7NN94_9AGAR</name>
<dbReference type="InterPro" id="IPR005000">
    <property type="entry name" value="Aldolase/citrate-lyase_domain"/>
</dbReference>
<evidence type="ECO:0000313" key="5">
    <source>
        <dbReference type="Proteomes" id="UP001215598"/>
    </source>
</evidence>
<dbReference type="PANTHER" id="PTHR30502:SF8">
    <property type="entry name" value="SYNTHASE, PUTATIVE-RELATED"/>
    <property type="match status" value="1"/>
</dbReference>
<keyword evidence="4" id="KW-0418">Kinase</keyword>
<dbReference type="PANTHER" id="PTHR30502">
    <property type="entry name" value="2-KETO-3-DEOXY-L-RHAMNONATE ALDOLASE"/>
    <property type="match status" value="1"/>
</dbReference>
<keyword evidence="4" id="KW-0808">Transferase</keyword>
<feature type="domain" description="HpcH/HpaI aldolase/citrate lyase" evidence="3">
    <location>
        <begin position="50"/>
        <end position="275"/>
    </location>
</feature>
<evidence type="ECO:0000259" key="3">
    <source>
        <dbReference type="Pfam" id="PF03328"/>
    </source>
</evidence>
<accession>A0AAD7NN94</accession>
<evidence type="ECO:0000313" key="4">
    <source>
        <dbReference type="EMBL" id="KAJ7768540.1"/>
    </source>
</evidence>
<dbReference type="InterPro" id="IPR050251">
    <property type="entry name" value="HpcH-HpaI_aldolase"/>
</dbReference>
<evidence type="ECO:0000256" key="1">
    <source>
        <dbReference type="ARBA" id="ARBA00022723"/>
    </source>
</evidence>
<dbReference type="GO" id="GO:0016301">
    <property type="term" value="F:kinase activity"/>
    <property type="evidence" value="ECO:0007669"/>
    <property type="project" value="UniProtKB-KW"/>
</dbReference>
<dbReference type="AlphaFoldDB" id="A0AAD7NN94"/>
<keyword evidence="4" id="KW-0670">Pyruvate</keyword>
<dbReference type="GO" id="GO:0046872">
    <property type="term" value="F:metal ion binding"/>
    <property type="evidence" value="ECO:0007669"/>
    <property type="project" value="UniProtKB-KW"/>
</dbReference>
<keyword evidence="2" id="KW-0456">Lyase</keyword>
<keyword evidence="5" id="KW-1185">Reference proteome</keyword>
<reference evidence="4" key="1">
    <citation type="submission" date="2023-03" db="EMBL/GenBank/DDBJ databases">
        <title>Massive genome expansion in bonnet fungi (Mycena s.s.) driven by repeated elements and novel gene families across ecological guilds.</title>
        <authorList>
            <consortium name="Lawrence Berkeley National Laboratory"/>
            <person name="Harder C.B."/>
            <person name="Miyauchi S."/>
            <person name="Viragh M."/>
            <person name="Kuo A."/>
            <person name="Thoen E."/>
            <person name="Andreopoulos B."/>
            <person name="Lu D."/>
            <person name="Skrede I."/>
            <person name="Drula E."/>
            <person name="Henrissat B."/>
            <person name="Morin E."/>
            <person name="Kohler A."/>
            <person name="Barry K."/>
            <person name="LaButti K."/>
            <person name="Morin E."/>
            <person name="Salamov A."/>
            <person name="Lipzen A."/>
            <person name="Mereny Z."/>
            <person name="Hegedus B."/>
            <person name="Baldrian P."/>
            <person name="Stursova M."/>
            <person name="Weitz H."/>
            <person name="Taylor A."/>
            <person name="Grigoriev I.V."/>
            <person name="Nagy L.G."/>
            <person name="Martin F."/>
            <person name="Kauserud H."/>
        </authorList>
    </citation>
    <scope>NUCLEOTIDE SEQUENCE</scope>
    <source>
        <strain evidence="4">CBHHK182m</strain>
    </source>
</reference>
<dbReference type="SUPFAM" id="SSF51621">
    <property type="entry name" value="Phosphoenolpyruvate/pyruvate domain"/>
    <property type="match status" value="1"/>
</dbReference>
<protein>
    <submittedName>
        <fullName evidence="4">Pyruvate/Phosphoenolpyruvate kinase-like domain-containing protein</fullName>
    </submittedName>
</protein>
<comment type="caution">
    <text evidence="4">The sequence shown here is derived from an EMBL/GenBank/DDBJ whole genome shotgun (WGS) entry which is preliminary data.</text>
</comment>
<organism evidence="4 5">
    <name type="scientific">Mycena metata</name>
    <dbReference type="NCBI Taxonomy" id="1033252"/>
    <lineage>
        <taxon>Eukaryota</taxon>
        <taxon>Fungi</taxon>
        <taxon>Dikarya</taxon>
        <taxon>Basidiomycota</taxon>
        <taxon>Agaricomycotina</taxon>
        <taxon>Agaricomycetes</taxon>
        <taxon>Agaricomycetidae</taxon>
        <taxon>Agaricales</taxon>
        <taxon>Marasmiineae</taxon>
        <taxon>Mycenaceae</taxon>
        <taxon>Mycena</taxon>
    </lineage>
</organism>
<dbReference type="Proteomes" id="UP001215598">
    <property type="component" value="Unassembled WGS sequence"/>
</dbReference>
<dbReference type="InterPro" id="IPR040442">
    <property type="entry name" value="Pyrv_kinase-like_dom_sf"/>
</dbReference>
<keyword evidence="1" id="KW-0479">Metal-binding</keyword>